<dbReference type="InterPro" id="IPR038904">
    <property type="entry name" value="BRAT1"/>
</dbReference>
<protein>
    <submittedName>
        <fullName evidence="5">BRCA1-associated ATM activator 1</fullName>
    </submittedName>
</protein>
<dbReference type="EMBL" id="JAHRHY010000010">
    <property type="protein sequence ID" value="KAG9066246.1"/>
    <property type="molecule type" value="Genomic_DNA"/>
</dbReference>
<dbReference type="InterPro" id="IPR016024">
    <property type="entry name" value="ARM-type_fold"/>
</dbReference>
<dbReference type="Proteomes" id="UP000707451">
    <property type="component" value="Unassembled WGS sequence"/>
</dbReference>
<feature type="compositionally biased region" description="Polar residues" evidence="4">
    <location>
        <begin position="789"/>
        <end position="800"/>
    </location>
</feature>
<evidence type="ECO:0000313" key="5">
    <source>
        <dbReference type="EMBL" id="KAG9066246.1"/>
    </source>
</evidence>
<gene>
    <name evidence="5" type="primary">BRAT1</name>
    <name evidence="5" type="ORF">KI688_001467</name>
</gene>
<dbReference type="AlphaFoldDB" id="A0A9P7XSB4"/>
<dbReference type="SUPFAM" id="SSF48371">
    <property type="entry name" value="ARM repeat"/>
    <property type="match status" value="1"/>
</dbReference>
<dbReference type="PANTHER" id="PTHR21331:SF2">
    <property type="entry name" value="BRCA1-ASSOCIATED ATM ACTIVATOR 1"/>
    <property type="match status" value="1"/>
</dbReference>
<comment type="caution">
    <text evidence="5">The sequence shown here is derived from an EMBL/GenBank/DDBJ whole genome shotgun (WGS) entry which is preliminary data.</text>
</comment>
<feature type="region of interest" description="Disordered" evidence="4">
    <location>
        <begin position="754"/>
        <end position="801"/>
    </location>
</feature>
<comment type="subcellular location">
    <subcellularLocation>
        <location evidence="1">Cytoplasm</location>
    </subcellularLocation>
</comment>
<evidence type="ECO:0000256" key="2">
    <source>
        <dbReference type="ARBA" id="ARBA00022490"/>
    </source>
</evidence>
<evidence type="ECO:0000256" key="3">
    <source>
        <dbReference type="ARBA" id="ARBA00061308"/>
    </source>
</evidence>
<proteinExistence type="inferred from homology"/>
<keyword evidence="6" id="KW-1185">Reference proteome</keyword>
<evidence type="ECO:0000313" key="6">
    <source>
        <dbReference type="Proteomes" id="UP000707451"/>
    </source>
</evidence>
<dbReference type="GO" id="GO:0005737">
    <property type="term" value="C:cytoplasm"/>
    <property type="evidence" value="ECO:0007669"/>
    <property type="project" value="UniProtKB-SubCell"/>
</dbReference>
<sequence>MPKNIVDDTRHEKVLSYVSAFIAQADPALMHTMLREWAILDTLQACLTQGQDHRVSCVAMRLLGFLLQYDTEPEKASIWTLLQTQHPTILTFMIENTAGEEALTRYSCWFALERAVRYDGAAQWLLASGKVASMVSGALKDDSSYVLEAACQFLVAIIENRSIDPLHHTAHDTLMDTLLESISLYKLIHSMMTDQDSERNRFFTYMDLLMDDSRLVRSRTLDVLSLVLESTANPLSVLGKDITPSDAMDADTTDDQSQVDCFNHLLDSNVLSLIALTDSLKAFHVATTILDTMVKPLYQSSEMHGAGTQFKNTILSTILWIIQALQESSAGDHDPNVFRHTEKIVVQGDGKLAKQLNQAEFQELVKTQSRAKPKRGAASRGGTLPKTIVLSALKALQTLSMLFPQEVEKSTAIGVVLSILSDTKLCSDQRVFKACLTTLPAVLKTKVHNGLLLDEQLFAGTMKTILGLIKRPASGSTSLRLILTAIQEFFTDKILGGILAREKVGQDLANALGMKLYDMEWDVRDNVVEFIGNLFVAGGPDHGVEWALRNDQLEVIFQKLSDEEAYVRAASIHAFEIIMRDHRGWNGMHEKNLEERLSAQLPSLIRDSEAFVRRAVLEAMICLVSERESGVILMVNGTDLFVDAKFMSRLTLDDSDWEVRIRACEFIAAVWDHCLALDEKADYRVRAAKRLKDSVRDHQEDTAPPRPSTWWFYDIKGDEILVEASRDSSRLVRLASVETLKMIKASLDQRQDSFTHSVASNGAGAAYDEAEDRQRKRPIGDGADREESLSTPPDSNTTGQHPHAQFYAVICGLDFERLDATTSVEQLYEEVLNVERPEDVVMTESEKANDGNNILDCY</sequence>
<accession>A0A9P7XSB4</accession>
<dbReference type="OrthoDB" id="10057956at2759"/>
<dbReference type="GO" id="GO:0005634">
    <property type="term" value="C:nucleus"/>
    <property type="evidence" value="ECO:0007669"/>
    <property type="project" value="TreeGrafter"/>
</dbReference>
<dbReference type="GO" id="GO:0006974">
    <property type="term" value="P:DNA damage response"/>
    <property type="evidence" value="ECO:0007669"/>
    <property type="project" value="InterPro"/>
</dbReference>
<feature type="compositionally biased region" description="Basic and acidic residues" evidence="4">
    <location>
        <begin position="772"/>
        <end position="788"/>
    </location>
</feature>
<organism evidence="5 6">
    <name type="scientific">Linnemannia hyalina</name>
    <dbReference type="NCBI Taxonomy" id="64524"/>
    <lineage>
        <taxon>Eukaryota</taxon>
        <taxon>Fungi</taxon>
        <taxon>Fungi incertae sedis</taxon>
        <taxon>Mucoromycota</taxon>
        <taxon>Mortierellomycotina</taxon>
        <taxon>Mortierellomycetes</taxon>
        <taxon>Mortierellales</taxon>
        <taxon>Mortierellaceae</taxon>
        <taxon>Linnemannia</taxon>
    </lineage>
</organism>
<evidence type="ECO:0000256" key="4">
    <source>
        <dbReference type="SAM" id="MobiDB-lite"/>
    </source>
</evidence>
<name>A0A9P7XSB4_9FUNG</name>
<keyword evidence="2" id="KW-0963">Cytoplasm</keyword>
<reference evidence="5" key="1">
    <citation type="submission" date="2021-06" db="EMBL/GenBank/DDBJ databases">
        <title>Genome Sequence of Mortierella hyaline Strain SCG-10, a Cold-Adapted, Nitrate-Reducing Fungus Isolated from Soil in Minnesota, USA.</title>
        <authorList>
            <person name="Aldossari N."/>
        </authorList>
    </citation>
    <scope>NUCLEOTIDE SEQUENCE</scope>
    <source>
        <strain evidence="5">SCG-10</strain>
    </source>
</reference>
<evidence type="ECO:0000256" key="1">
    <source>
        <dbReference type="ARBA" id="ARBA00004496"/>
    </source>
</evidence>
<dbReference type="Gene3D" id="1.25.10.10">
    <property type="entry name" value="Leucine-rich Repeat Variant"/>
    <property type="match status" value="2"/>
</dbReference>
<dbReference type="InterPro" id="IPR011989">
    <property type="entry name" value="ARM-like"/>
</dbReference>
<comment type="similarity">
    <text evidence="3">Belongs to the BRAT1 family.</text>
</comment>
<dbReference type="PANTHER" id="PTHR21331">
    <property type="entry name" value="BRCA1-ASSOCIATED ATM ACTIVATOR 1"/>
    <property type="match status" value="1"/>
</dbReference>